<feature type="region of interest" description="Disordered" evidence="4">
    <location>
        <begin position="510"/>
        <end position="533"/>
    </location>
</feature>
<dbReference type="InterPro" id="IPR003423">
    <property type="entry name" value="OMP_efflux"/>
</dbReference>
<dbReference type="AlphaFoldDB" id="A0A7U7J081"/>
<evidence type="ECO:0000256" key="2">
    <source>
        <dbReference type="RuleBase" id="RU362097"/>
    </source>
</evidence>
<dbReference type="PANTHER" id="PTHR30203">
    <property type="entry name" value="OUTER MEMBRANE CATION EFFLUX PROTEIN"/>
    <property type="match status" value="1"/>
</dbReference>
<accession>A0A7U7J081</accession>
<reference evidence="5 6" key="2">
    <citation type="journal article" date="2014" name="PLoS ONE">
        <title>Evolution of mitochondria reconstructed from the energy metabolism of living bacteria.</title>
        <authorList>
            <person name="Degli Esposti M."/>
            <person name="Chouaia B."/>
            <person name="Comandatore F."/>
            <person name="Crotti E."/>
            <person name="Sassera D."/>
            <person name="Lievens P.M."/>
            <person name="Daffonchio D."/>
            <person name="Bandi C."/>
        </authorList>
    </citation>
    <scope>NUCLEOTIDE SEQUENCE [LARGE SCALE GENOMIC DNA]</scope>
    <source>
        <strain evidence="6">AM169</strain>
    </source>
</reference>
<evidence type="ECO:0000313" key="5">
    <source>
        <dbReference type="EMBL" id="CDG32791.1"/>
    </source>
</evidence>
<keyword evidence="2" id="KW-0472">Membrane</keyword>
<dbReference type="Proteomes" id="UP000027590">
    <property type="component" value="Unassembled WGS sequence"/>
</dbReference>
<dbReference type="Gene3D" id="2.20.200.10">
    <property type="entry name" value="Outer membrane efflux proteins (OEP)"/>
    <property type="match status" value="1"/>
</dbReference>
<dbReference type="GO" id="GO:0005886">
    <property type="term" value="C:plasma membrane"/>
    <property type="evidence" value="ECO:0007669"/>
    <property type="project" value="UniProtKB-SubCell"/>
</dbReference>
<gene>
    <name evidence="5" type="ORF">SACS_0053</name>
</gene>
<comment type="caution">
    <text evidence="5">The sequence shown here is derived from an EMBL/GenBank/DDBJ whole genome shotgun (WGS) entry which is preliminary data.</text>
</comment>
<organism evidence="5 6">
    <name type="scientific">Parasaccharibacter apium</name>
    <dbReference type="NCBI Taxonomy" id="1510841"/>
    <lineage>
        <taxon>Bacteria</taxon>
        <taxon>Pseudomonadati</taxon>
        <taxon>Pseudomonadota</taxon>
        <taxon>Alphaproteobacteria</taxon>
        <taxon>Acetobacterales</taxon>
        <taxon>Acetobacteraceae</taxon>
        <taxon>Parasaccharibacter</taxon>
    </lineage>
</organism>
<keyword evidence="2" id="KW-1134">Transmembrane beta strand</keyword>
<dbReference type="Pfam" id="PF02321">
    <property type="entry name" value="OEP"/>
    <property type="match status" value="2"/>
</dbReference>
<evidence type="ECO:0000256" key="4">
    <source>
        <dbReference type="SAM" id="MobiDB-lite"/>
    </source>
</evidence>
<keyword evidence="3" id="KW-0175">Coiled coil</keyword>
<comment type="similarity">
    <text evidence="1 2">Belongs to the outer membrane factor (OMF) (TC 1.B.17) family.</text>
</comment>
<evidence type="ECO:0000256" key="1">
    <source>
        <dbReference type="ARBA" id="ARBA00007613"/>
    </source>
</evidence>
<dbReference type="GO" id="GO:0015562">
    <property type="term" value="F:efflux transmembrane transporter activity"/>
    <property type="evidence" value="ECO:0007669"/>
    <property type="project" value="InterPro"/>
</dbReference>
<keyword evidence="2" id="KW-0564">Palmitate</keyword>
<name>A0A7U7J081_9PROT</name>
<comment type="subcellular location">
    <subcellularLocation>
        <location evidence="2">Cell membrane</location>
        <topology evidence="2">Lipid-anchor</topology>
    </subcellularLocation>
</comment>
<evidence type="ECO:0000313" key="6">
    <source>
        <dbReference type="Proteomes" id="UP000027590"/>
    </source>
</evidence>
<proteinExistence type="inferred from homology"/>
<feature type="compositionally biased region" description="Polar residues" evidence="4">
    <location>
        <begin position="510"/>
        <end position="521"/>
    </location>
</feature>
<keyword evidence="2" id="KW-0812">Transmembrane</keyword>
<dbReference type="NCBIfam" id="TIGR01845">
    <property type="entry name" value="outer_NodT"/>
    <property type="match status" value="1"/>
</dbReference>
<dbReference type="InterPro" id="IPR010131">
    <property type="entry name" value="MdtP/NodT-like"/>
</dbReference>
<evidence type="ECO:0000256" key="3">
    <source>
        <dbReference type="SAM" id="Coils"/>
    </source>
</evidence>
<dbReference type="Gene3D" id="1.20.1600.10">
    <property type="entry name" value="Outer membrane efflux proteins (OEP)"/>
    <property type="match status" value="1"/>
</dbReference>
<feature type="coiled-coil region" evidence="3">
    <location>
        <begin position="101"/>
        <end position="135"/>
    </location>
</feature>
<dbReference type="SUPFAM" id="SSF56954">
    <property type="entry name" value="Outer membrane efflux proteins (OEP)"/>
    <property type="match status" value="1"/>
</dbReference>
<keyword evidence="2 5" id="KW-0449">Lipoprotein</keyword>
<protein>
    <submittedName>
        <fullName evidence="5">RND efflux system, outer membrane lipoprotein,NodT family</fullName>
    </submittedName>
</protein>
<sequence length="533" mass="59206">MLMNVPPSDITPPHTTHYLIHHHARIFMSLPFRALRSAVLTTGLLATLGGCMVGPDYHRPKAIISSRFKEAPPPEGWTKANPAMSNMPKGNWWTVFNDPTLNGLEEEVSRSNQSLKQYEAQYRKARAMIDSVRASLFPTLNGKFGFNRNSSGGRTISGLNAEPHTFVNTTNTWTMGPSASWTIDVWGMIRRQIEQQVSSTQSSAALLANMQLSYQLELATDYMNLRYQDSLIDLFTRNVGLYQHNLEILSNQLAAGVADPTSVLQAKYQLESTQASLANAHVARAQYEHAIAVLIGRPPADLTIPHAPLPFTLPPIPQFLPSDLLQRRPDIAQAEREMEGYNAEIGYEIGAFYPQITLSASYGYSGNPIQHLIQLATRTWSLGAAASETLFNGGARSAAVREAEADYDNAVANYRQVVLKALQDTEDQLSNLHYLGDQMTYQNQAVESAQRAVEVSMNEYLAGTQIYTTVITAQQTALQYEESRLQIQQQRLNSVIRLITDIGGGWSTDQLPSKDSLQTDNPFLPSFIQKDKN</sequence>
<dbReference type="PANTHER" id="PTHR30203:SF33">
    <property type="entry name" value="BLR4455 PROTEIN"/>
    <property type="match status" value="1"/>
</dbReference>
<dbReference type="EMBL" id="CBLY010000002">
    <property type="protein sequence ID" value="CDG32791.1"/>
    <property type="molecule type" value="Genomic_DNA"/>
</dbReference>
<reference evidence="5 6" key="1">
    <citation type="journal article" date="2014" name="Genome Biol. Evol.">
        <title>Acetic acid bacteria genomes reveal functional traits for adaptation to life in insect guts.</title>
        <authorList>
            <person name="Chouaia B."/>
            <person name="Gaiarsa S."/>
            <person name="Crotti E."/>
            <person name="Comandatore F."/>
            <person name="Degli Esposti M."/>
            <person name="Ricci I."/>
            <person name="Alma A."/>
            <person name="Favia G."/>
            <person name="Bandi C."/>
            <person name="Daffonchio D."/>
        </authorList>
    </citation>
    <scope>NUCLEOTIDE SEQUENCE [LARGE SCALE GENOMIC DNA]</scope>
    <source>
        <strain evidence="6">AM169</strain>
    </source>
</reference>